<evidence type="ECO:0000256" key="1">
    <source>
        <dbReference type="ARBA" id="ARBA00000085"/>
    </source>
</evidence>
<accession>A0A1F5X423</accession>
<comment type="caution">
    <text evidence="9">The sequence shown here is derived from an EMBL/GenBank/DDBJ whole genome shotgun (WGS) entry which is preliminary data.</text>
</comment>
<evidence type="ECO:0000256" key="6">
    <source>
        <dbReference type="ARBA" id="ARBA00023012"/>
    </source>
</evidence>
<keyword evidence="4" id="KW-0808">Transferase</keyword>
<keyword evidence="3" id="KW-0597">Phosphoprotein</keyword>
<dbReference type="SMART" id="SM00388">
    <property type="entry name" value="HisKA"/>
    <property type="match status" value="1"/>
</dbReference>
<evidence type="ECO:0000313" key="10">
    <source>
        <dbReference type="Proteomes" id="UP000178684"/>
    </source>
</evidence>
<feature type="transmembrane region" description="Helical" evidence="7">
    <location>
        <begin position="58"/>
        <end position="80"/>
    </location>
</feature>
<comment type="catalytic activity">
    <reaction evidence="1">
        <text>ATP + protein L-histidine = ADP + protein N-phospho-L-histidine.</text>
        <dbReference type="EC" id="2.7.13.3"/>
    </reaction>
</comment>
<dbReference type="CDD" id="cd00082">
    <property type="entry name" value="HisKA"/>
    <property type="match status" value="1"/>
</dbReference>
<dbReference type="AlphaFoldDB" id="A0A1F5X423"/>
<name>A0A1F5X423_9BACT</name>
<dbReference type="Gene3D" id="3.30.565.10">
    <property type="entry name" value="Histidine kinase-like ATPase, C-terminal domain"/>
    <property type="match status" value="1"/>
</dbReference>
<dbReference type="InterPro" id="IPR050736">
    <property type="entry name" value="Sensor_HK_Regulatory"/>
</dbReference>
<evidence type="ECO:0000256" key="4">
    <source>
        <dbReference type="ARBA" id="ARBA00022679"/>
    </source>
</evidence>
<proteinExistence type="predicted"/>
<dbReference type="SUPFAM" id="SSF47384">
    <property type="entry name" value="Homodimeric domain of signal transducing histidine kinase"/>
    <property type="match status" value="1"/>
</dbReference>
<gene>
    <name evidence="9" type="ORF">A3B18_02675</name>
</gene>
<dbReference type="SUPFAM" id="SSF55874">
    <property type="entry name" value="ATPase domain of HSP90 chaperone/DNA topoisomerase II/histidine kinase"/>
    <property type="match status" value="1"/>
</dbReference>
<dbReference type="FunFam" id="3.30.565.10:FF:000006">
    <property type="entry name" value="Sensor histidine kinase WalK"/>
    <property type="match status" value="1"/>
</dbReference>
<dbReference type="PROSITE" id="PS50109">
    <property type="entry name" value="HIS_KIN"/>
    <property type="match status" value="1"/>
</dbReference>
<evidence type="ECO:0000313" key="9">
    <source>
        <dbReference type="EMBL" id="OGF82630.1"/>
    </source>
</evidence>
<evidence type="ECO:0000259" key="8">
    <source>
        <dbReference type="PROSITE" id="PS50109"/>
    </source>
</evidence>
<sequence>MNTNNLSSALNVSARCRDLHVSLWQCPHFLFIVMGAVISTTILLTYVVAKFYAEPETVVSIIFVVTVFLFVVGNAVIKAFEKVAEASQLKSEFVAIISHELRNPLSSIKWQIDALMEKKEGLTSADFVPAMKIVNHSNEKMIGLINDLLDINRIEDSRFQLSPAIFSMNELTDEIVSVYEPIAGTSNLKFILLAPKSPLWVMADKIKVKSVISRFIDNAIRYSTSSGEITISLEDIGSHIKWSITDQGAGIPVKEIQNIFSKFFRASNILKYQTEGLGVGLYLSKYIIEATGGTVGFRSLEGHGSTFYFTVPKSKA</sequence>
<dbReference type="CDD" id="cd00075">
    <property type="entry name" value="HATPase"/>
    <property type="match status" value="1"/>
</dbReference>
<keyword evidence="7" id="KW-0472">Membrane</keyword>
<feature type="domain" description="Histidine kinase" evidence="8">
    <location>
        <begin position="96"/>
        <end position="315"/>
    </location>
</feature>
<keyword evidence="7" id="KW-0812">Transmembrane</keyword>
<dbReference type="PANTHER" id="PTHR43711:SF31">
    <property type="entry name" value="HISTIDINE KINASE"/>
    <property type="match status" value="1"/>
</dbReference>
<dbReference type="Proteomes" id="UP000178684">
    <property type="component" value="Unassembled WGS sequence"/>
</dbReference>
<dbReference type="GO" id="GO:0000155">
    <property type="term" value="F:phosphorelay sensor kinase activity"/>
    <property type="evidence" value="ECO:0007669"/>
    <property type="project" value="InterPro"/>
</dbReference>
<dbReference type="InterPro" id="IPR036097">
    <property type="entry name" value="HisK_dim/P_sf"/>
</dbReference>
<dbReference type="InterPro" id="IPR003594">
    <property type="entry name" value="HATPase_dom"/>
</dbReference>
<dbReference type="Gene3D" id="1.10.287.130">
    <property type="match status" value="1"/>
</dbReference>
<protein>
    <recommendedName>
        <fullName evidence="2">histidine kinase</fullName>
        <ecNumber evidence="2">2.7.13.3</ecNumber>
    </recommendedName>
</protein>
<keyword evidence="5" id="KW-0418">Kinase</keyword>
<keyword evidence="6" id="KW-0902">Two-component regulatory system</keyword>
<dbReference type="InterPro" id="IPR004358">
    <property type="entry name" value="Sig_transdc_His_kin-like_C"/>
</dbReference>
<dbReference type="PANTHER" id="PTHR43711">
    <property type="entry name" value="TWO-COMPONENT HISTIDINE KINASE"/>
    <property type="match status" value="1"/>
</dbReference>
<evidence type="ECO:0000256" key="7">
    <source>
        <dbReference type="SAM" id="Phobius"/>
    </source>
</evidence>
<dbReference type="EMBL" id="MFIE01000016">
    <property type="protein sequence ID" value="OGF82630.1"/>
    <property type="molecule type" value="Genomic_DNA"/>
</dbReference>
<dbReference type="InterPro" id="IPR003661">
    <property type="entry name" value="HisK_dim/P_dom"/>
</dbReference>
<keyword evidence="7" id="KW-1133">Transmembrane helix</keyword>
<dbReference type="PRINTS" id="PR00344">
    <property type="entry name" value="BCTRLSENSOR"/>
</dbReference>
<dbReference type="Pfam" id="PF02518">
    <property type="entry name" value="HATPase_c"/>
    <property type="match status" value="1"/>
</dbReference>
<evidence type="ECO:0000256" key="2">
    <source>
        <dbReference type="ARBA" id="ARBA00012438"/>
    </source>
</evidence>
<reference evidence="9 10" key="1">
    <citation type="journal article" date="2016" name="Nat. Commun.">
        <title>Thousands of microbial genomes shed light on interconnected biogeochemical processes in an aquifer system.</title>
        <authorList>
            <person name="Anantharaman K."/>
            <person name="Brown C.T."/>
            <person name="Hug L.A."/>
            <person name="Sharon I."/>
            <person name="Castelle C.J."/>
            <person name="Probst A.J."/>
            <person name="Thomas B.C."/>
            <person name="Singh A."/>
            <person name="Wilkins M.J."/>
            <person name="Karaoz U."/>
            <person name="Brodie E.L."/>
            <person name="Williams K.H."/>
            <person name="Hubbard S.S."/>
            <person name="Banfield J.F."/>
        </authorList>
    </citation>
    <scope>NUCLEOTIDE SEQUENCE [LARGE SCALE GENOMIC DNA]</scope>
</reference>
<dbReference type="InterPro" id="IPR036890">
    <property type="entry name" value="HATPase_C_sf"/>
</dbReference>
<evidence type="ECO:0000256" key="5">
    <source>
        <dbReference type="ARBA" id="ARBA00022777"/>
    </source>
</evidence>
<feature type="transmembrane region" description="Helical" evidence="7">
    <location>
        <begin position="29"/>
        <end position="52"/>
    </location>
</feature>
<organism evidence="9 10">
    <name type="scientific">Candidatus Giovannonibacteria bacterium RIFCSPLOWO2_01_FULL_46_13</name>
    <dbReference type="NCBI Taxonomy" id="1798352"/>
    <lineage>
        <taxon>Bacteria</taxon>
        <taxon>Candidatus Giovannoniibacteriota</taxon>
    </lineage>
</organism>
<evidence type="ECO:0000256" key="3">
    <source>
        <dbReference type="ARBA" id="ARBA00022553"/>
    </source>
</evidence>
<dbReference type="SMART" id="SM00387">
    <property type="entry name" value="HATPase_c"/>
    <property type="match status" value="1"/>
</dbReference>
<dbReference type="InterPro" id="IPR005467">
    <property type="entry name" value="His_kinase_dom"/>
</dbReference>
<dbReference type="Pfam" id="PF00512">
    <property type="entry name" value="HisKA"/>
    <property type="match status" value="1"/>
</dbReference>
<dbReference type="EC" id="2.7.13.3" evidence="2"/>